<proteinExistence type="predicted"/>
<sequence length="231" mass="24036">MRARGPGCGCLGCGGSSLLVLVVLGALAWFMVIRPAQDFLNSWRTPQTQTGQAAPGQGQGEGDIVVPPLGNGQGPAPATQASGSVNAPLTRTDVQKFVRVRREVRGALGNSFTGLQQVWSDIQNGQSPNLLQAVGVLRGAGGSIAAARTAQASAMARERLSPERYAVIRAGINRALGLPNVDFVRAAEALQRGQLPDLSSAVQSATTQEKALVEPFRRELMTTSAAGLLGL</sequence>
<reference evidence="4" key="1">
    <citation type="journal article" date="2019" name="Int. J. Syst. Evol. Microbiol.">
        <title>The Global Catalogue of Microorganisms (GCM) 10K type strain sequencing project: providing services to taxonomists for standard genome sequencing and annotation.</title>
        <authorList>
            <consortium name="The Broad Institute Genomics Platform"/>
            <consortium name="The Broad Institute Genome Sequencing Center for Infectious Disease"/>
            <person name="Wu L."/>
            <person name="Ma J."/>
        </authorList>
    </citation>
    <scope>NUCLEOTIDE SEQUENCE [LARGE SCALE GENOMIC DNA]</scope>
    <source>
        <strain evidence="4">CCUG 56029</strain>
    </source>
</reference>
<evidence type="ECO:0000256" key="1">
    <source>
        <dbReference type="SAM" id="MobiDB-lite"/>
    </source>
</evidence>
<feature type="transmembrane region" description="Helical" evidence="2">
    <location>
        <begin position="7"/>
        <end position="32"/>
    </location>
</feature>
<keyword evidence="2" id="KW-0472">Membrane</keyword>
<comment type="caution">
    <text evidence="3">The sequence shown here is derived from an EMBL/GenBank/DDBJ whole genome shotgun (WGS) entry which is preliminary data.</text>
</comment>
<gene>
    <name evidence="3" type="ORF">ACFOZ9_07075</name>
</gene>
<keyword evidence="2" id="KW-0812">Transmembrane</keyword>
<dbReference type="RefSeq" id="WP_380037883.1">
    <property type="nucleotide sequence ID" value="NZ_JBHSEH010000005.1"/>
</dbReference>
<evidence type="ECO:0000313" key="4">
    <source>
        <dbReference type="Proteomes" id="UP001595998"/>
    </source>
</evidence>
<keyword evidence="2" id="KW-1133">Transmembrane helix</keyword>
<feature type="compositionally biased region" description="Low complexity" evidence="1">
    <location>
        <begin position="46"/>
        <end position="56"/>
    </location>
</feature>
<accession>A0ABV8XMS1</accession>
<protein>
    <submittedName>
        <fullName evidence="3">Uncharacterized protein</fullName>
    </submittedName>
</protein>
<dbReference type="EMBL" id="JBHSEH010000005">
    <property type="protein sequence ID" value="MFC4425972.1"/>
    <property type="molecule type" value="Genomic_DNA"/>
</dbReference>
<evidence type="ECO:0000313" key="3">
    <source>
        <dbReference type="EMBL" id="MFC4425972.1"/>
    </source>
</evidence>
<organism evidence="3 4">
    <name type="scientific">Deinococcus navajonensis</name>
    <dbReference type="NCBI Taxonomy" id="309884"/>
    <lineage>
        <taxon>Bacteria</taxon>
        <taxon>Thermotogati</taxon>
        <taxon>Deinococcota</taxon>
        <taxon>Deinococci</taxon>
        <taxon>Deinococcales</taxon>
        <taxon>Deinococcaceae</taxon>
        <taxon>Deinococcus</taxon>
    </lineage>
</organism>
<dbReference type="Proteomes" id="UP001595998">
    <property type="component" value="Unassembled WGS sequence"/>
</dbReference>
<feature type="region of interest" description="Disordered" evidence="1">
    <location>
        <begin position="46"/>
        <end position="84"/>
    </location>
</feature>
<evidence type="ECO:0000256" key="2">
    <source>
        <dbReference type="SAM" id="Phobius"/>
    </source>
</evidence>
<keyword evidence="4" id="KW-1185">Reference proteome</keyword>
<name>A0ABV8XMS1_9DEIO</name>